<dbReference type="PANTHER" id="PTHR12110">
    <property type="entry name" value="HYDROXYPYRUVATE ISOMERASE"/>
    <property type="match status" value="1"/>
</dbReference>
<dbReference type="SUPFAM" id="SSF51658">
    <property type="entry name" value="Xylose isomerase-like"/>
    <property type="match status" value="1"/>
</dbReference>
<comment type="caution">
    <text evidence="2">The sequence shown here is derived from an EMBL/GenBank/DDBJ whole genome shotgun (WGS) entry which is preliminary data.</text>
</comment>
<keyword evidence="3" id="KW-1185">Reference proteome</keyword>
<dbReference type="GO" id="GO:0016853">
    <property type="term" value="F:isomerase activity"/>
    <property type="evidence" value="ECO:0007669"/>
    <property type="project" value="UniProtKB-KW"/>
</dbReference>
<gene>
    <name evidence="2" type="ORF">BK138_22005</name>
</gene>
<dbReference type="PANTHER" id="PTHR12110:SF41">
    <property type="entry name" value="INOSOSE DEHYDRATASE"/>
    <property type="match status" value="1"/>
</dbReference>
<dbReference type="Gene3D" id="3.20.20.150">
    <property type="entry name" value="Divalent-metal-dependent TIM barrel enzymes"/>
    <property type="match status" value="1"/>
</dbReference>
<evidence type="ECO:0000259" key="1">
    <source>
        <dbReference type="Pfam" id="PF01261"/>
    </source>
</evidence>
<proteinExistence type="predicted"/>
<dbReference type="Proteomes" id="UP000187172">
    <property type="component" value="Unassembled WGS sequence"/>
</dbReference>
<dbReference type="InterPro" id="IPR013022">
    <property type="entry name" value="Xyl_isomerase-like_TIM-brl"/>
</dbReference>
<name>A0A1R1ELQ5_9BACL</name>
<protein>
    <submittedName>
        <fullName evidence="2">Xylose isomerase</fullName>
    </submittedName>
</protein>
<keyword evidence="2" id="KW-0413">Isomerase</keyword>
<sequence length="251" mass="28474">MILGAQLYTVRSFLQTEKDIRRTLQKIAAMGYTSVQISAIGSIRPETLRAICDELSLEIALTHTSPDRILNETDQVIEEHHILGCDYIGIGSMPDKYRGLDWYGYFAEDFREAAGRIAKAGKLFMYHNHHFEFEKIGGKRLIERLVEDFAPEEMGITLDTYWVQAAGADVCEWIGKLKDRLHCVHLKDMAVQGTQQLMAPVMEGNMNFPAILKALEQANTKYLLVEQDVCQTSPFDCLQTSYNNLASLGYR</sequence>
<reference evidence="2 3" key="1">
    <citation type="submission" date="2016-11" db="EMBL/GenBank/DDBJ databases">
        <title>Paenibacillus species isolates.</title>
        <authorList>
            <person name="Beno S.M."/>
        </authorList>
    </citation>
    <scope>NUCLEOTIDE SEQUENCE [LARGE SCALE GENOMIC DNA]</scope>
    <source>
        <strain evidence="2 3">FSL R5-0378</strain>
    </source>
</reference>
<dbReference type="AlphaFoldDB" id="A0A1R1ELQ5"/>
<dbReference type="Pfam" id="PF01261">
    <property type="entry name" value="AP_endonuc_2"/>
    <property type="match status" value="1"/>
</dbReference>
<accession>A0A1R1ELQ5</accession>
<dbReference type="InterPro" id="IPR036237">
    <property type="entry name" value="Xyl_isomerase-like_sf"/>
</dbReference>
<evidence type="ECO:0000313" key="3">
    <source>
        <dbReference type="Proteomes" id="UP000187172"/>
    </source>
</evidence>
<dbReference type="RefSeq" id="WP_076172919.1">
    <property type="nucleotide sequence ID" value="NZ_MRTP01000006.1"/>
</dbReference>
<organism evidence="2 3">
    <name type="scientific">Paenibacillus rhizosphaerae</name>
    <dbReference type="NCBI Taxonomy" id="297318"/>
    <lineage>
        <taxon>Bacteria</taxon>
        <taxon>Bacillati</taxon>
        <taxon>Bacillota</taxon>
        <taxon>Bacilli</taxon>
        <taxon>Bacillales</taxon>
        <taxon>Paenibacillaceae</taxon>
        <taxon>Paenibacillus</taxon>
    </lineage>
</organism>
<dbReference type="STRING" id="297318.BK138_22005"/>
<dbReference type="EMBL" id="MRTP01000006">
    <property type="protein sequence ID" value="OMF52747.1"/>
    <property type="molecule type" value="Genomic_DNA"/>
</dbReference>
<feature type="domain" description="Xylose isomerase-like TIM barrel" evidence="1">
    <location>
        <begin position="24"/>
        <end position="226"/>
    </location>
</feature>
<dbReference type="InterPro" id="IPR050312">
    <property type="entry name" value="IolE/XylAMocC-like"/>
</dbReference>
<evidence type="ECO:0000313" key="2">
    <source>
        <dbReference type="EMBL" id="OMF52747.1"/>
    </source>
</evidence>